<name>M0QHH4_9ACTN</name>
<keyword evidence="3" id="KW-1185">Reference proteome</keyword>
<dbReference type="eggNOG" id="ENOG502ZGUE">
    <property type="taxonomic scope" value="Bacteria"/>
</dbReference>
<comment type="caution">
    <text evidence="2">The sequence shown here is derived from an EMBL/GenBank/DDBJ whole genome shotgun (WGS) entry which is preliminary data.</text>
</comment>
<organism evidence="2 3">
    <name type="scientific">Gordonia soli NBRC 108243</name>
    <dbReference type="NCBI Taxonomy" id="1223545"/>
    <lineage>
        <taxon>Bacteria</taxon>
        <taxon>Bacillati</taxon>
        <taxon>Actinomycetota</taxon>
        <taxon>Actinomycetes</taxon>
        <taxon>Mycobacteriales</taxon>
        <taxon>Gordoniaceae</taxon>
        <taxon>Gordonia</taxon>
    </lineage>
</organism>
<dbReference type="AlphaFoldDB" id="M0QHH4"/>
<evidence type="ECO:0000313" key="2">
    <source>
        <dbReference type="EMBL" id="GAC68003.1"/>
    </source>
</evidence>
<protein>
    <submittedName>
        <fullName evidence="2">Uncharacterized protein</fullName>
    </submittedName>
</protein>
<dbReference type="OrthoDB" id="4578545at2"/>
<reference evidence="2 3" key="1">
    <citation type="submission" date="2013-01" db="EMBL/GenBank/DDBJ databases">
        <title>Whole genome shotgun sequence of Gordonia soli NBRC 108243.</title>
        <authorList>
            <person name="Isaki-Nakamura S."/>
            <person name="Hosoyama A."/>
            <person name="Tsuchikane K."/>
            <person name="Ando Y."/>
            <person name="Baba S."/>
            <person name="Ohji S."/>
            <person name="Hamada M."/>
            <person name="Tamura T."/>
            <person name="Yamazoe A."/>
            <person name="Yamazaki S."/>
            <person name="Fujita N."/>
        </authorList>
    </citation>
    <scope>NUCLEOTIDE SEQUENCE [LARGE SCALE GENOMIC DNA]</scope>
    <source>
        <strain evidence="2 3">NBRC 108243</strain>
    </source>
</reference>
<evidence type="ECO:0000256" key="1">
    <source>
        <dbReference type="SAM" id="Phobius"/>
    </source>
</evidence>
<feature type="transmembrane region" description="Helical" evidence="1">
    <location>
        <begin position="50"/>
        <end position="69"/>
    </location>
</feature>
<evidence type="ECO:0000313" key="3">
    <source>
        <dbReference type="Proteomes" id="UP000011666"/>
    </source>
</evidence>
<sequence length="152" mass="16112">MTSSEYTPDPAGRPDQVVWAHRCWTAAGALLVVLGLIELVAAFFVKSAPLSLAGLGVLMAAVGVAYVLIGSKAYLGDVRWRSSLAALTLVVVAMLLILALGFQSPYLAVALLVALIGLFGSLLAYRPESEKWFTGVEPQPKKGKAGKRKNQT</sequence>
<gene>
    <name evidence="2" type="ORF">GS4_11_02740</name>
</gene>
<dbReference type="STRING" id="1223545.GS4_11_02740"/>
<feature type="transmembrane region" description="Helical" evidence="1">
    <location>
        <begin position="23"/>
        <end position="44"/>
    </location>
</feature>
<keyword evidence="1" id="KW-1133">Transmembrane helix</keyword>
<dbReference type="RefSeq" id="WP_007619751.1">
    <property type="nucleotide sequence ID" value="NZ_BANX01000011.1"/>
</dbReference>
<feature type="transmembrane region" description="Helical" evidence="1">
    <location>
        <begin position="81"/>
        <end position="100"/>
    </location>
</feature>
<keyword evidence="1" id="KW-0472">Membrane</keyword>
<feature type="transmembrane region" description="Helical" evidence="1">
    <location>
        <begin position="106"/>
        <end position="125"/>
    </location>
</feature>
<dbReference type="Proteomes" id="UP000011666">
    <property type="component" value="Unassembled WGS sequence"/>
</dbReference>
<proteinExistence type="predicted"/>
<keyword evidence="1" id="KW-0812">Transmembrane</keyword>
<accession>M0QHH4</accession>
<dbReference type="EMBL" id="BANX01000011">
    <property type="protein sequence ID" value="GAC68003.1"/>
    <property type="molecule type" value="Genomic_DNA"/>
</dbReference>